<dbReference type="EMBL" id="LDTF01000009">
    <property type="protein sequence ID" value="KTW00676.1"/>
    <property type="molecule type" value="Genomic_DNA"/>
</dbReference>
<name>A0A147IXW3_9SPHN</name>
<dbReference type="AlphaFoldDB" id="A0A147IXW3"/>
<reference evidence="1 2" key="1">
    <citation type="journal article" date="2016" name="Front. Microbiol.">
        <title>Genomic Resource of Rice Seed Associated Bacteria.</title>
        <authorList>
            <person name="Midha S."/>
            <person name="Bansal K."/>
            <person name="Sharma S."/>
            <person name="Kumar N."/>
            <person name="Patil P.P."/>
            <person name="Chaudhry V."/>
            <person name="Patil P.B."/>
        </authorList>
    </citation>
    <scope>NUCLEOTIDE SEQUENCE [LARGE SCALE GENOMIC DNA]</scope>
    <source>
        <strain evidence="1 2">NS355</strain>
    </source>
</reference>
<accession>A0A147IXW3</accession>
<gene>
    <name evidence="1" type="ORF">NS355_03385</name>
</gene>
<evidence type="ECO:0000313" key="2">
    <source>
        <dbReference type="Proteomes" id="UP000073923"/>
    </source>
</evidence>
<dbReference type="Proteomes" id="UP000073923">
    <property type="component" value="Unassembled WGS sequence"/>
</dbReference>
<protein>
    <submittedName>
        <fullName evidence="1">Uncharacterized protein</fullName>
    </submittedName>
</protein>
<dbReference type="PATRIC" id="fig|172044.3.peg.3351"/>
<organism evidence="1 2">
    <name type="scientific">Sphingomonas yabuuchiae</name>
    <dbReference type="NCBI Taxonomy" id="172044"/>
    <lineage>
        <taxon>Bacteria</taxon>
        <taxon>Pseudomonadati</taxon>
        <taxon>Pseudomonadota</taxon>
        <taxon>Alphaproteobacteria</taxon>
        <taxon>Sphingomonadales</taxon>
        <taxon>Sphingomonadaceae</taxon>
        <taxon>Sphingomonas</taxon>
    </lineage>
</organism>
<evidence type="ECO:0000313" key="1">
    <source>
        <dbReference type="EMBL" id="KTW00676.1"/>
    </source>
</evidence>
<comment type="caution">
    <text evidence="1">The sequence shown here is derived from an EMBL/GenBank/DDBJ whole genome shotgun (WGS) entry which is preliminary data.</text>
</comment>
<sequence>MEIERLMMISYDPGSVVLERMWQRGVLGQTRLLVLFLGSEYDRDFLVEVIRYGHDLDNLLHGKFCIGLLFMPPPPERREQLRAVERFKRFHELPWRDDPELTEQLVRRMSAESYNLARLLSIPLQDLPGIAFLSASEPDAVAFIPLAHSPLTQIYPDLRRVMSKWYEDNRQTFERYKADLQFAQNEQVASFARQVQIEIGRSGKAAHLVKKLPHAIGRAEEDPSNIRNLMVRHGLSVELSGVSLDGHAIEKRIIELKSRTSSTASPLPDFDLDRVRRVSRKIQLEHAVSVGAERGKGILEWIKLLRETLSPL</sequence>
<proteinExistence type="predicted"/>